<dbReference type="GO" id="GO:0003700">
    <property type="term" value="F:DNA-binding transcription factor activity"/>
    <property type="evidence" value="ECO:0007669"/>
    <property type="project" value="TreeGrafter"/>
</dbReference>
<dbReference type="Proteomes" id="UP000782312">
    <property type="component" value="Unassembled WGS sequence"/>
</dbReference>
<dbReference type="InterPro" id="IPR050109">
    <property type="entry name" value="HTH-type_TetR-like_transc_reg"/>
</dbReference>
<evidence type="ECO:0000313" key="5">
    <source>
        <dbReference type="Proteomes" id="UP000782312"/>
    </source>
</evidence>
<reference evidence="4" key="1">
    <citation type="submission" date="2020-07" db="EMBL/GenBank/DDBJ databases">
        <title>Huge and variable diversity of episymbiotic CPR bacteria and DPANN archaea in groundwater ecosystems.</title>
        <authorList>
            <person name="He C.Y."/>
            <person name="Keren R."/>
            <person name="Whittaker M."/>
            <person name="Farag I.F."/>
            <person name="Doudna J."/>
            <person name="Cate J.H.D."/>
            <person name="Banfield J.F."/>
        </authorList>
    </citation>
    <scope>NUCLEOTIDE SEQUENCE</scope>
    <source>
        <strain evidence="4">NC_groundwater_763_Ag_S-0.2um_68_21</strain>
    </source>
</reference>
<dbReference type="PANTHER" id="PTHR30055">
    <property type="entry name" value="HTH-TYPE TRANSCRIPTIONAL REGULATOR RUTR"/>
    <property type="match status" value="1"/>
</dbReference>
<dbReference type="InterPro" id="IPR015292">
    <property type="entry name" value="Tscrpt_reg_YbiH_C"/>
</dbReference>
<gene>
    <name evidence="4" type="ORF">HYZ11_08125</name>
</gene>
<sequence>MREEILSPEQQFETKQRLIEAAGEIFAETGFHKATVRKICARARTNGAAVNYHFGGKESLYTAVLEYAYQCSHQKFPHDIGLEGDATPAQRLRAFVRSYLLRIFDEGRPAWHSKLLASEMSQPTAALDDLIAKFVRPRTAKLLELVGEILGEPANSEQVRLSARSIIGQCLFYYNCRPIISRLFPEQDYSPADIERLADHITRFSLGALQGVGKSCVAARN</sequence>
<name>A0A932HYT6_UNCTE</name>
<dbReference type="Pfam" id="PF00440">
    <property type="entry name" value="TetR_N"/>
    <property type="match status" value="1"/>
</dbReference>
<evidence type="ECO:0000256" key="2">
    <source>
        <dbReference type="PROSITE-ProRule" id="PRU00335"/>
    </source>
</evidence>
<feature type="domain" description="HTH tetR-type" evidence="3">
    <location>
        <begin position="12"/>
        <end position="72"/>
    </location>
</feature>
<dbReference type="AlphaFoldDB" id="A0A932HYT6"/>
<dbReference type="GO" id="GO:0000976">
    <property type="term" value="F:transcription cis-regulatory region binding"/>
    <property type="evidence" value="ECO:0007669"/>
    <property type="project" value="TreeGrafter"/>
</dbReference>
<dbReference type="PRINTS" id="PR00455">
    <property type="entry name" value="HTHTETR"/>
</dbReference>
<dbReference type="PROSITE" id="PS50977">
    <property type="entry name" value="HTH_TETR_2"/>
    <property type="match status" value="1"/>
</dbReference>
<dbReference type="Gene3D" id="1.10.357.10">
    <property type="entry name" value="Tetracycline Repressor, domain 2"/>
    <property type="match status" value="1"/>
</dbReference>
<feature type="DNA-binding region" description="H-T-H motif" evidence="2">
    <location>
        <begin position="35"/>
        <end position="54"/>
    </location>
</feature>
<dbReference type="SUPFAM" id="SSF48498">
    <property type="entry name" value="Tetracyclin repressor-like, C-terminal domain"/>
    <property type="match status" value="1"/>
</dbReference>
<evidence type="ECO:0000256" key="1">
    <source>
        <dbReference type="ARBA" id="ARBA00023125"/>
    </source>
</evidence>
<dbReference type="EMBL" id="JACPUR010000017">
    <property type="protein sequence ID" value="MBI3127553.1"/>
    <property type="molecule type" value="Genomic_DNA"/>
</dbReference>
<dbReference type="SUPFAM" id="SSF46689">
    <property type="entry name" value="Homeodomain-like"/>
    <property type="match status" value="1"/>
</dbReference>
<protein>
    <submittedName>
        <fullName evidence="4">CerR family C-terminal domain-containing protein</fullName>
    </submittedName>
</protein>
<organism evidence="4 5">
    <name type="scientific">Tectimicrobiota bacterium</name>
    <dbReference type="NCBI Taxonomy" id="2528274"/>
    <lineage>
        <taxon>Bacteria</taxon>
        <taxon>Pseudomonadati</taxon>
        <taxon>Nitrospinota/Tectimicrobiota group</taxon>
        <taxon>Candidatus Tectimicrobiota</taxon>
    </lineage>
</organism>
<dbReference type="InterPro" id="IPR001647">
    <property type="entry name" value="HTH_TetR"/>
</dbReference>
<dbReference type="PANTHER" id="PTHR30055:SF226">
    <property type="entry name" value="HTH-TYPE TRANSCRIPTIONAL REGULATOR PKSA"/>
    <property type="match status" value="1"/>
</dbReference>
<evidence type="ECO:0000313" key="4">
    <source>
        <dbReference type="EMBL" id="MBI3127553.1"/>
    </source>
</evidence>
<dbReference type="InterPro" id="IPR009057">
    <property type="entry name" value="Homeodomain-like_sf"/>
</dbReference>
<accession>A0A932HYT6</accession>
<comment type="caution">
    <text evidence="4">The sequence shown here is derived from an EMBL/GenBank/DDBJ whole genome shotgun (WGS) entry which is preliminary data.</text>
</comment>
<proteinExistence type="predicted"/>
<dbReference type="Pfam" id="PF09209">
    <property type="entry name" value="CecR_C"/>
    <property type="match status" value="1"/>
</dbReference>
<dbReference type="Gene3D" id="1.10.10.60">
    <property type="entry name" value="Homeodomain-like"/>
    <property type="match status" value="1"/>
</dbReference>
<evidence type="ECO:0000259" key="3">
    <source>
        <dbReference type="PROSITE" id="PS50977"/>
    </source>
</evidence>
<dbReference type="InterPro" id="IPR036271">
    <property type="entry name" value="Tet_transcr_reg_TetR-rel_C_sf"/>
</dbReference>
<keyword evidence="1 2" id="KW-0238">DNA-binding</keyword>